<comment type="caution">
    <text evidence="2">The sequence shown here is derived from an EMBL/GenBank/DDBJ whole genome shotgun (WGS) entry which is preliminary data.</text>
</comment>
<feature type="compositionally biased region" description="Basic residues" evidence="1">
    <location>
        <begin position="9"/>
        <end position="18"/>
    </location>
</feature>
<reference evidence="2 3" key="1">
    <citation type="submission" date="2017-11" db="EMBL/GenBank/DDBJ databases">
        <title>De-novo sequencing of pomegranate (Punica granatum L.) genome.</title>
        <authorList>
            <person name="Akparov Z."/>
            <person name="Amiraslanov A."/>
            <person name="Hajiyeva S."/>
            <person name="Abbasov M."/>
            <person name="Kaur K."/>
            <person name="Hamwieh A."/>
            <person name="Solovyev V."/>
            <person name="Salamov A."/>
            <person name="Braich B."/>
            <person name="Kosarev P."/>
            <person name="Mahmoud A."/>
            <person name="Hajiyev E."/>
            <person name="Babayeva S."/>
            <person name="Izzatullayeva V."/>
            <person name="Mammadov A."/>
            <person name="Mammadov A."/>
            <person name="Sharifova S."/>
            <person name="Ojaghi J."/>
            <person name="Eynullazada K."/>
            <person name="Bayramov B."/>
            <person name="Abdulazimova A."/>
            <person name="Shahmuradov I."/>
        </authorList>
    </citation>
    <scope>NUCLEOTIDE SEQUENCE [LARGE SCALE GENOMIC DNA]</scope>
    <source>
        <strain evidence="3">cv. AG2017</strain>
        <tissue evidence="2">Leaf</tissue>
    </source>
</reference>
<proteinExistence type="predicted"/>
<organism evidence="2 3">
    <name type="scientific">Punica granatum</name>
    <name type="common">Pomegranate</name>
    <dbReference type="NCBI Taxonomy" id="22663"/>
    <lineage>
        <taxon>Eukaryota</taxon>
        <taxon>Viridiplantae</taxon>
        <taxon>Streptophyta</taxon>
        <taxon>Embryophyta</taxon>
        <taxon>Tracheophyta</taxon>
        <taxon>Spermatophyta</taxon>
        <taxon>Magnoliopsida</taxon>
        <taxon>eudicotyledons</taxon>
        <taxon>Gunneridae</taxon>
        <taxon>Pentapetalae</taxon>
        <taxon>rosids</taxon>
        <taxon>malvids</taxon>
        <taxon>Myrtales</taxon>
        <taxon>Lythraceae</taxon>
        <taxon>Punica</taxon>
    </lineage>
</organism>
<dbReference type="STRING" id="22663.A0A2I0KMC6"/>
<name>A0A2I0KMC6_PUNGR</name>
<evidence type="ECO:0000256" key="1">
    <source>
        <dbReference type="SAM" id="MobiDB-lite"/>
    </source>
</evidence>
<dbReference type="EMBL" id="PGOL01000508">
    <property type="protein sequence ID" value="PKI69413.1"/>
    <property type="molecule type" value="Genomic_DNA"/>
</dbReference>
<feature type="region of interest" description="Disordered" evidence="1">
    <location>
        <begin position="1"/>
        <end position="36"/>
    </location>
</feature>
<protein>
    <submittedName>
        <fullName evidence="2">Uncharacterized protein</fullName>
    </submittedName>
</protein>
<dbReference type="AlphaFoldDB" id="A0A2I0KMC6"/>
<sequence length="257" mass="29346">MPGSQIRRTTARGAKRASSKAQPLRRQCKPRLPLHHPNKATTQCQAPLFGAPRHSLTLVAASRFLTFSHHAYLYCFLDFVSIFTAFRTSRPSLLLFGLRVQDFASRTSCPSLPLFGLRVHLYRFSDFASIFTAFRTSRPGFRVRLYCFSDFASIFTAFRTPRPSLLFFGLRVHLYRFSDFASIFIAFRTSRPSLPLFGLRVQDFVSIFIAFRTSRPGLRVKYRKGVWDIGPHVMATPSHVHPSRVPGKVDTPKPRCI</sequence>
<gene>
    <name evidence="2" type="ORF">CRG98_010211</name>
</gene>
<evidence type="ECO:0000313" key="2">
    <source>
        <dbReference type="EMBL" id="PKI69413.1"/>
    </source>
</evidence>
<keyword evidence="3" id="KW-1185">Reference proteome</keyword>
<evidence type="ECO:0000313" key="3">
    <source>
        <dbReference type="Proteomes" id="UP000233551"/>
    </source>
</evidence>
<feature type="compositionally biased region" description="Basic residues" evidence="1">
    <location>
        <begin position="26"/>
        <end position="36"/>
    </location>
</feature>
<accession>A0A2I0KMC6</accession>
<dbReference type="Proteomes" id="UP000233551">
    <property type="component" value="Unassembled WGS sequence"/>
</dbReference>